<name>A0A8H7CZK4_9AGAR</name>
<dbReference type="InterPro" id="IPR021884">
    <property type="entry name" value="Ice-bd_prot"/>
</dbReference>
<protein>
    <submittedName>
        <fullName evidence="4">DUF3494 domain-containing protein</fullName>
    </submittedName>
</protein>
<organism evidence="4 5">
    <name type="scientific">Mycena venus</name>
    <dbReference type="NCBI Taxonomy" id="2733690"/>
    <lineage>
        <taxon>Eukaryota</taxon>
        <taxon>Fungi</taxon>
        <taxon>Dikarya</taxon>
        <taxon>Basidiomycota</taxon>
        <taxon>Agaricomycotina</taxon>
        <taxon>Agaricomycetes</taxon>
        <taxon>Agaricomycetidae</taxon>
        <taxon>Agaricales</taxon>
        <taxon>Marasmiineae</taxon>
        <taxon>Mycenaceae</taxon>
        <taxon>Mycena</taxon>
    </lineage>
</organism>
<evidence type="ECO:0000256" key="2">
    <source>
        <dbReference type="ARBA" id="ARBA00022729"/>
    </source>
</evidence>
<dbReference type="EMBL" id="JACAZI010000007">
    <property type="protein sequence ID" value="KAF7356035.1"/>
    <property type="molecule type" value="Genomic_DNA"/>
</dbReference>
<reference evidence="4" key="1">
    <citation type="submission" date="2020-05" db="EMBL/GenBank/DDBJ databases">
        <title>Mycena genomes resolve the evolution of fungal bioluminescence.</title>
        <authorList>
            <person name="Tsai I.J."/>
        </authorList>
    </citation>
    <scope>NUCLEOTIDE SEQUENCE</scope>
    <source>
        <strain evidence="4">CCC161011</strain>
    </source>
</reference>
<feature type="signal peptide" evidence="3">
    <location>
        <begin position="1"/>
        <end position="21"/>
    </location>
</feature>
<dbReference type="Proteomes" id="UP000620124">
    <property type="component" value="Unassembled WGS sequence"/>
</dbReference>
<keyword evidence="2 3" id="KW-0732">Signal</keyword>
<evidence type="ECO:0000313" key="5">
    <source>
        <dbReference type="Proteomes" id="UP000620124"/>
    </source>
</evidence>
<feature type="chain" id="PRO_5034637257" evidence="3">
    <location>
        <begin position="22"/>
        <end position="402"/>
    </location>
</feature>
<evidence type="ECO:0000313" key="4">
    <source>
        <dbReference type="EMBL" id="KAF7356035.1"/>
    </source>
</evidence>
<accession>A0A8H7CZK4</accession>
<gene>
    <name evidence="4" type="ORF">MVEN_00933200</name>
</gene>
<proteinExistence type="inferred from homology"/>
<sequence>MLSAHPIGGLILLSLVSFSLAQGPAPIFLGAAGNFAILAKSGVSTVSNSAISGDVGVSPGKATSLKGFSLIQDPSKQFWTSTQVNGRVMSATDASPTPELLTIAVSDMQSAFTEGMNRKGAIVGVKNGRIGGSILTPALYKWTSAVTIATGITIVGGPADTWIFQVGGSLNLAANVQIELLGGALPQNLLWVVAGTVTINANSTFQGNILAKTDVDVETNAIDNGCIYTQKAVSLHQSTILCPRGGGQAPPTSSTTSSAASSTTSSAISSTTSSAASSTTSSAATATVTEQCTPTGAPTCFTTAFKNLNASIQGDDFLTFTLTDTAEECIDLCACTEGCVFANPNFDNAKNTTQLTCSLYAGCHTAADATNTGGQTLPDGSLSTVTNSSGFCMTPCARRRWY</sequence>
<dbReference type="OrthoDB" id="10264374at2759"/>
<keyword evidence="5" id="KW-1185">Reference proteome</keyword>
<dbReference type="Pfam" id="PF11999">
    <property type="entry name" value="Ice_binding"/>
    <property type="match status" value="1"/>
</dbReference>
<dbReference type="AlphaFoldDB" id="A0A8H7CZK4"/>
<comment type="similarity">
    <text evidence="1">Belongs to the ice-binding protein family.</text>
</comment>
<evidence type="ECO:0000256" key="3">
    <source>
        <dbReference type="SAM" id="SignalP"/>
    </source>
</evidence>
<evidence type="ECO:0000256" key="1">
    <source>
        <dbReference type="ARBA" id="ARBA00005445"/>
    </source>
</evidence>
<comment type="caution">
    <text evidence="4">The sequence shown here is derived from an EMBL/GenBank/DDBJ whole genome shotgun (WGS) entry which is preliminary data.</text>
</comment>